<evidence type="ECO:0000313" key="2">
    <source>
        <dbReference type="EMBL" id="QCD85131.1"/>
    </source>
</evidence>
<evidence type="ECO:0000259" key="1">
    <source>
        <dbReference type="Pfam" id="PF25418"/>
    </source>
</evidence>
<keyword evidence="3" id="KW-1185">Reference proteome</keyword>
<dbReference type="Pfam" id="PF25418">
    <property type="entry name" value="DUF7890"/>
    <property type="match status" value="1"/>
</dbReference>
<dbReference type="AlphaFoldDB" id="A0A4D6L9C8"/>
<accession>A0A4D6L9C8</accession>
<name>A0A4D6L9C8_VIGUN</name>
<dbReference type="EMBL" id="CP039346">
    <property type="protein sequence ID" value="QCD85131.1"/>
    <property type="molecule type" value="Genomic_DNA"/>
</dbReference>
<dbReference type="PANTHER" id="PTHR36782:SF5">
    <property type="match status" value="1"/>
</dbReference>
<reference evidence="2 3" key="1">
    <citation type="submission" date="2019-04" db="EMBL/GenBank/DDBJ databases">
        <title>An improved genome assembly and genetic linkage map for asparagus bean, Vigna unguiculata ssp. sesquipedialis.</title>
        <authorList>
            <person name="Xia Q."/>
            <person name="Zhang R."/>
            <person name="Dong Y."/>
        </authorList>
    </citation>
    <scope>NUCLEOTIDE SEQUENCE [LARGE SCALE GENOMIC DNA]</scope>
    <source>
        <tissue evidence="2">Leaf</tissue>
    </source>
</reference>
<protein>
    <recommendedName>
        <fullName evidence="1">DUF7890 domain-containing protein</fullName>
    </recommendedName>
</protein>
<feature type="domain" description="DUF7890" evidence="1">
    <location>
        <begin position="71"/>
        <end position="112"/>
    </location>
</feature>
<organism evidence="2 3">
    <name type="scientific">Vigna unguiculata</name>
    <name type="common">Cowpea</name>
    <dbReference type="NCBI Taxonomy" id="3917"/>
    <lineage>
        <taxon>Eukaryota</taxon>
        <taxon>Viridiplantae</taxon>
        <taxon>Streptophyta</taxon>
        <taxon>Embryophyta</taxon>
        <taxon>Tracheophyta</taxon>
        <taxon>Spermatophyta</taxon>
        <taxon>Magnoliopsida</taxon>
        <taxon>eudicotyledons</taxon>
        <taxon>Gunneridae</taxon>
        <taxon>Pentapetalae</taxon>
        <taxon>rosids</taxon>
        <taxon>fabids</taxon>
        <taxon>Fabales</taxon>
        <taxon>Fabaceae</taxon>
        <taxon>Papilionoideae</taxon>
        <taxon>50 kb inversion clade</taxon>
        <taxon>NPAAA clade</taxon>
        <taxon>indigoferoid/millettioid clade</taxon>
        <taxon>Phaseoleae</taxon>
        <taxon>Vigna</taxon>
    </lineage>
</organism>
<evidence type="ECO:0000313" key="3">
    <source>
        <dbReference type="Proteomes" id="UP000501690"/>
    </source>
</evidence>
<sequence>MIRTMFACFGGRVSHKKAKVEAVEVRKGDYRDESREKERVKKSVWFAEVEATIMGEENENQKVVGAKEGERVRVRLTKGEAARLLSKCNEGPLHFKDIAHQLLFVPVARLCIQESL</sequence>
<proteinExistence type="predicted"/>
<dbReference type="Proteomes" id="UP000501690">
    <property type="component" value="Linkage Group LG2"/>
</dbReference>
<dbReference type="InterPro" id="IPR057212">
    <property type="entry name" value="DUF7890"/>
</dbReference>
<gene>
    <name evidence="2" type="ORF">DEO72_LG2g5490</name>
</gene>
<dbReference type="PANTHER" id="PTHR36782">
    <property type="entry name" value="BNAC03G62080D PROTEIN"/>
    <property type="match status" value="1"/>
</dbReference>